<organism evidence="1 2">
    <name type="scientific">Schaalia canis</name>
    <dbReference type="NCBI Taxonomy" id="100469"/>
    <lineage>
        <taxon>Bacteria</taxon>
        <taxon>Bacillati</taxon>
        <taxon>Actinomycetota</taxon>
        <taxon>Actinomycetes</taxon>
        <taxon>Actinomycetales</taxon>
        <taxon>Actinomycetaceae</taxon>
        <taxon>Schaalia</taxon>
    </lineage>
</organism>
<gene>
    <name evidence="1" type="ORF">EII11_10250</name>
</gene>
<protein>
    <submittedName>
        <fullName evidence="1">Uncharacterized protein</fullName>
    </submittedName>
</protein>
<keyword evidence="2" id="KW-1185">Reference proteome</keyword>
<dbReference type="RefSeq" id="WP_124872456.1">
    <property type="nucleotide sequence ID" value="NZ_RQZF01000022.1"/>
</dbReference>
<accession>A0A3P1SBK3</accession>
<comment type="caution">
    <text evidence="1">The sequence shown here is derived from an EMBL/GenBank/DDBJ whole genome shotgun (WGS) entry which is preliminary data.</text>
</comment>
<proteinExistence type="predicted"/>
<evidence type="ECO:0000313" key="1">
    <source>
        <dbReference type="EMBL" id="RRC94439.1"/>
    </source>
</evidence>
<dbReference type="AlphaFoldDB" id="A0A3P1SBK3"/>
<name>A0A3P1SBK3_9ACTO</name>
<reference evidence="1 2" key="1">
    <citation type="submission" date="2018-11" db="EMBL/GenBank/DDBJ databases">
        <title>Genomes From Bacteria Associated with the Canine Oral Cavity: a Test Case for Automated Genome-Based Taxonomic Assignment.</title>
        <authorList>
            <person name="Coil D.A."/>
            <person name="Jospin G."/>
            <person name="Darling A.E."/>
            <person name="Wallis C."/>
            <person name="Davis I.J."/>
            <person name="Harris S."/>
            <person name="Eisen J.A."/>
            <person name="Holcombe L.J."/>
            <person name="O'Flynn C."/>
        </authorList>
    </citation>
    <scope>NUCLEOTIDE SEQUENCE [LARGE SCALE GENOMIC DNA]</scope>
    <source>
        <strain evidence="1 2">OH770</strain>
    </source>
</reference>
<dbReference type="EMBL" id="RQZF01000022">
    <property type="protein sequence ID" value="RRC94439.1"/>
    <property type="molecule type" value="Genomic_DNA"/>
</dbReference>
<sequence>MTPHHITPEVVIDSRSEALTSSEDEMETKDFRFSVFPLYAQVMILDSKATDFPEWNCDASYVASEQAIYVATRPDYVGDVVVNVDEGSVNLAADEWALVYDGSISCDSGVLQIGNIPAADLADIHLASAGKTAVKVYVKPLDLPEEVRIVLPVGSIQEFLHPA</sequence>
<dbReference type="Proteomes" id="UP000280444">
    <property type="component" value="Unassembled WGS sequence"/>
</dbReference>
<evidence type="ECO:0000313" key="2">
    <source>
        <dbReference type="Proteomes" id="UP000280444"/>
    </source>
</evidence>